<dbReference type="PANTHER" id="PTHR46481:SF10">
    <property type="entry name" value="ZINC FINGER BED DOMAIN-CONTAINING PROTEIN 39"/>
    <property type="match status" value="1"/>
</dbReference>
<protein>
    <recommendedName>
        <fullName evidence="8">BED-type domain-containing protein</fullName>
    </recommendedName>
</protein>
<organism evidence="6 7">
    <name type="scientific">Talaromyces stipitatus (strain ATCC 10500 / CBS 375.48 / QM 6759 / NRRL 1006)</name>
    <name type="common">Penicillium stipitatum</name>
    <dbReference type="NCBI Taxonomy" id="441959"/>
    <lineage>
        <taxon>Eukaryota</taxon>
        <taxon>Fungi</taxon>
        <taxon>Dikarya</taxon>
        <taxon>Ascomycota</taxon>
        <taxon>Pezizomycotina</taxon>
        <taxon>Eurotiomycetes</taxon>
        <taxon>Eurotiomycetidae</taxon>
        <taxon>Eurotiales</taxon>
        <taxon>Trichocomaceae</taxon>
        <taxon>Talaromyces</taxon>
        <taxon>Talaromyces sect. Talaromyces</taxon>
    </lineage>
</organism>
<dbReference type="InterPro" id="IPR052035">
    <property type="entry name" value="ZnF_BED_domain_contain"/>
</dbReference>
<dbReference type="RefSeq" id="XP_002480779.1">
    <property type="nucleotide sequence ID" value="XM_002480734.1"/>
</dbReference>
<dbReference type="OMA" id="KINWDST"/>
<dbReference type="GO" id="GO:0005634">
    <property type="term" value="C:nucleus"/>
    <property type="evidence" value="ECO:0007669"/>
    <property type="project" value="UniProtKB-SubCell"/>
</dbReference>
<name>B8M7C5_TALSN</name>
<dbReference type="STRING" id="441959.B8M7C5"/>
<keyword evidence="7" id="KW-1185">Reference proteome</keyword>
<proteinExistence type="predicted"/>
<dbReference type="VEuPathDB" id="FungiDB:TSTA_035710"/>
<evidence type="ECO:0000256" key="3">
    <source>
        <dbReference type="ARBA" id="ARBA00022771"/>
    </source>
</evidence>
<comment type="subcellular location">
    <subcellularLocation>
        <location evidence="1">Nucleus</location>
    </subcellularLocation>
</comment>
<evidence type="ECO:0000313" key="6">
    <source>
        <dbReference type="EMBL" id="EED20345.1"/>
    </source>
</evidence>
<evidence type="ECO:0008006" key="8">
    <source>
        <dbReference type="Google" id="ProtNLM"/>
    </source>
</evidence>
<sequence length="386" mass="45665">MAHNDWVDWWLQTNFGRKSKINWDSTRHAEIWDYYHQVAHSVDGALKVMCQRCGAILEHPYTVNSKTKGKIQYHGTSTMQKHLKTAGRLKSERGKRAEITEFLKNSAFIAITGYFIDADWVYREVLLGFKPLYGPHTSVNLSSVVLQTLMEHNLESRVFGLTTDNASNNKTLIPCLAHVIQLNFNQLLDRIKSRLAQANAQHQGREISYTLNKVRYLVIYVNASPQRRETFYNLQTSSVKLVPIQDVRTRWNSTFLMLRQAKRLRSIFTPFCAEYDCEEMLLQDEEWRQVDYLLSHYVFKIYNKLFEHLKQLMKQLRRKRAPWKQQMLHALEAGQTKLDEYYSQTDYIPGHIYAVSTMLAPVNKFKFFLTKDWDQKWRDIYRKSFQ</sequence>
<dbReference type="Proteomes" id="UP000001745">
    <property type="component" value="Unassembled WGS sequence"/>
</dbReference>
<accession>B8M7C5</accession>
<evidence type="ECO:0000313" key="7">
    <source>
        <dbReference type="Proteomes" id="UP000001745"/>
    </source>
</evidence>
<evidence type="ECO:0000256" key="2">
    <source>
        <dbReference type="ARBA" id="ARBA00022723"/>
    </source>
</evidence>
<evidence type="ECO:0000256" key="5">
    <source>
        <dbReference type="ARBA" id="ARBA00023242"/>
    </source>
</evidence>
<dbReference type="PhylomeDB" id="B8M7C5"/>
<dbReference type="OrthoDB" id="4364441at2759"/>
<dbReference type="GO" id="GO:0008270">
    <property type="term" value="F:zinc ion binding"/>
    <property type="evidence" value="ECO:0007669"/>
    <property type="project" value="UniProtKB-KW"/>
</dbReference>
<dbReference type="HOGENOM" id="CLU_716065_0_0_1"/>
<keyword evidence="2" id="KW-0479">Metal-binding</keyword>
<keyword evidence="3" id="KW-0863">Zinc-finger</keyword>
<reference evidence="7" key="1">
    <citation type="journal article" date="2015" name="Genome Announc.">
        <title>Genome sequence of the AIDS-associated pathogen Penicillium marneffei (ATCC18224) and its near taxonomic relative Talaromyces stipitatus (ATCC10500).</title>
        <authorList>
            <person name="Nierman W.C."/>
            <person name="Fedorova-Abrams N.D."/>
            <person name="Andrianopoulos A."/>
        </authorList>
    </citation>
    <scope>NUCLEOTIDE SEQUENCE [LARGE SCALE GENOMIC DNA]</scope>
    <source>
        <strain evidence="7">ATCC 10500 / CBS 375.48 / QM 6759 / NRRL 1006</strain>
    </source>
</reference>
<evidence type="ECO:0000256" key="1">
    <source>
        <dbReference type="ARBA" id="ARBA00004123"/>
    </source>
</evidence>
<dbReference type="eggNOG" id="KOG1121">
    <property type="taxonomic scope" value="Eukaryota"/>
</dbReference>
<dbReference type="AlphaFoldDB" id="B8M7C5"/>
<dbReference type="SUPFAM" id="SSF53098">
    <property type="entry name" value="Ribonuclease H-like"/>
    <property type="match status" value="1"/>
</dbReference>
<evidence type="ECO:0000256" key="4">
    <source>
        <dbReference type="ARBA" id="ARBA00022833"/>
    </source>
</evidence>
<keyword evidence="4" id="KW-0862">Zinc</keyword>
<dbReference type="PANTHER" id="PTHR46481">
    <property type="entry name" value="ZINC FINGER BED DOMAIN-CONTAINING PROTEIN 4"/>
    <property type="match status" value="1"/>
</dbReference>
<keyword evidence="5" id="KW-0539">Nucleus</keyword>
<dbReference type="InterPro" id="IPR012337">
    <property type="entry name" value="RNaseH-like_sf"/>
</dbReference>
<dbReference type="EMBL" id="EQ962654">
    <property type="protein sequence ID" value="EED20345.1"/>
    <property type="molecule type" value="Genomic_DNA"/>
</dbReference>
<gene>
    <name evidence="6" type="ORF">TSTA_035710</name>
</gene>
<dbReference type="InParanoid" id="B8M7C5"/>
<dbReference type="GeneID" id="8107521"/>